<dbReference type="EMBL" id="CP080590">
    <property type="protein sequence ID" value="QYO76621.1"/>
    <property type="molecule type" value="Genomic_DNA"/>
</dbReference>
<reference evidence="1 2" key="1">
    <citation type="submission" date="2021-08" db="EMBL/GenBank/DDBJ databases">
        <title>Devosia salina sp. nov., isolated from the South China Sea sediment.</title>
        <authorList>
            <person name="Zhou Z."/>
        </authorList>
    </citation>
    <scope>NUCLEOTIDE SEQUENCE [LARGE SCALE GENOMIC DNA]</scope>
    <source>
        <strain evidence="1 2">SCS-3</strain>
    </source>
</reference>
<evidence type="ECO:0000313" key="2">
    <source>
        <dbReference type="Proteomes" id="UP000825799"/>
    </source>
</evidence>
<proteinExistence type="predicted"/>
<dbReference type="Proteomes" id="UP000825799">
    <property type="component" value="Chromosome"/>
</dbReference>
<dbReference type="InterPro" id="IPR036953">
    <property type="entry name" value="GreA/GreB_C_sf"/>
</dbReference>
<name>A0ABX8WF50_9HYPH</name>
<dbReference type="RefSeq" id="WP_220305090.1">
    <property type="nucleotide sequence ID" value="NZ_CP080590.1"/>
</dbReference>
<sequence>MLHQGMNPNFCVTAVTCITPVEFERLETMMSTMTGSRQPLANLLRRKLAASVVMLPSDISSNIARIGKRVTFSVDGAKAISRHLVWTESTVSEGELPCTVTTGLALLGIGKGQSISFADERGELRTALVADVVCAEPPSDGTPKPAASASKRRDTLRNRLKSRMRQWHHQRAIMALQCLNGALLNDVGIARNDIPHIAARVVGLNVSNR</sequence>
<dbReference type="Gene3D" id="3.10.50.30">
    <property type="entry name" value="Transcription elongation factor, GreA/GreB, C-terminal domain"/>
    <property type="match status" value="1"/>
</dbReference>
<organism evidence="1 2">
    <name type="scientific">Devosia salina</name>
    <dbReference type="NCBI Taxonomy" id="2860336"/>
    <lineage>
        <taxon>Bacteria</taxon>
        <taxon>Pseudomonadati</taxon>
        <taxon>Pseudomonadota</taxon>
        <taxon>Alphaproteobacteria</taxon>
        <taxon>Hyphomicrobiales</taxon>
        <taxon>Devosiaceae</taxon>
        <taxon>Devosia</taxon>
    </lineage>
</organism>
<evidence type="ECO:0008006" key="3">
    <source>
        <dbReference type="Google" id="ProtNLM"/>
    </source>
</evidence>
<keyword evidence="2" id="KW-1185">Reference proteome</keyword>
<evidence type="ECO:0000313" key="1">
    <source>
        <dbReference type="EMBL" id="QYO76621.1"/>
    </source>
</evidence>
<accession>A0ABX8WF50</accession>
<protein>
    <recommendedName>
        <fullName evidence="3">Transcription elongation factor GreA/GreB C-terminal domain-containing protein</fullName>
    </recommendedName>
</protein>
<gene>
    <name evidence="1" type="ORF">K1X15_18890</name>
</gene>